<gene>
    <name evidence="7" type="ORF">HCU74_13080</name>
</gene>
<evidence type="ECO:0000256" key="3">
    <source>
        <dbReference type="ARBA" id="ARBA00022692"/>
    </source>
</evidence>
<evidence type="ECO:0000256" key="2">
    <source>
        <dbReference type="ARBA" id="ARBA00007165"/>
    </source>
</evidence>
<accession>A0ABX1GGR2</accession>
<proteinExistence type="inferred from homology"/>
<dbReference type="PROSITE" id="PS50895">
    <property type="entry name" value="SURF1"/>
    <property type="match status" value="1"/>
</dbReference>
<evidence type="ECO:0000256" key="6">
    <source>
        <dbReference type="RuleBase" id="RU363076"/>
    </source>
</evidence>
<dbReference type="PANTHER" id="PTHR23427">
    <property type="entry name" value="SURFEIT LOCUS PROTEIN"/>
    <property type="match status" value="1"/>
</dbReference>
<evidence type="ECO:0000313" key="8">
    <source>
        <dbReference type="Proteomes" id="UP000765845"/>
    </source>
</evidence>
<dbReference type="InterPro" id="IPR002994">
    <property type="entry name" value="Surf1/Shy1"/>
</dbReference>
<name>A0ABX1GGR2_9GAMM</name>
<dbReference type="Pfam" id="PF02104">
    <property type="entry name" value="SURF1"/>
    <property type="match status" value="1"/>
</dbReference>
<keyword evidence="5 6" id="KW-0472">Membrane</keyword>
<evidence type="ECO:0000256" key="5">
    <source>
        <dbReference type="ARBA" id="ARBA00023136"/>
    </source>
</evidence>
<keyword evidence="3 6" id="KW-0812">Transmembrane</keyword>
<keyword evidence="4 6" id="KW-1133">Transmembrane helix</keyword>
<keyword evidence="6" id="KW-1003">Cell membrane</keyword>
<comment type="caution">
    <text evidence="6">Lacks conserved residue(s) required for the propagation of feature annotation.</text>
</comment>
<reference evidence="7 8" key="1">
    <citation type="submission" date="2020-04" db="EMBL/GenBank/DDBJ databases">
        <authorList>
            <person name="Yoon J."/>
        </authorList>
    </citation>
    <scope>NUCLEOTIDE SEQUENCE [LARGE SCALE GENOMIC DNA]</scope>
    <source>
        <strain evidence="7 8">KMU-166</strain>
    </source>
</reference>
<feature type="transmembrane region" description="Helical" evidence="6">
    <location>
        <begin position="211"/>
        <end position="228"/>
    </location>
</feature>
<keyword evidence="8" id="KW-1185">Reference proteome</keyword>
<dbReference type="CDD" id="cd06662">
    <property type="entry name" value="SURF1"/>
    <property type="match status" value="1"/>
</dbReference>
<dbReference type="EMBL" id="JAAWWK010000004">
    <property type="protein sequence ID" value="NKI18343.1"/>
    <property type="molecule type" value="Genomic_DNA"/>
</dbReference>
<protein>
    <recommendedName>
        <fullName evidence="6">SURF1-like protein</fullName>
    </recommendedName>
</protein>
<evidence type="ECO:0000256" key="1">
    <source>
        <dbReference type="ARBA" id="ARBA00004370"/>
    </source>
</evidence>
<sequence>MADSAPRLRWQLDWKSLLAIVLMLPVLLSLGFWQLERAAEKQRLLDAAEQRRGLSPVDVSSLEEYPNYRPVFAEGRFDSQRYWLLDNRIRQGRFGYEIIALLKLTDGRHLLVERGWIAADPSRQTLPKVDFPEGIQRVEGELYRSLETPYSLGEVDQQHWPRRRQWFDYDRAAEDVDSLLPTILRLSEHSPGALRTDRLLINVSPQKHRGYAVQWFAMAAVLGVIFIIRNSNILTRRKPSAEESKR</sequence>
<organism evidence="7 8">
    <name type="scientific">Spongiibacter thalassae</name>
    <dbReference type="NCBI Taxonomy" id="2721624"/>
    <lineage>
        <taxon>Bacteria</taxon>
        <taxon>Pseudomonadati</taxon>
        <taxon>Pseudomonadota</taxon>
        <taxon>Gammaproteobacteria</taxon>
        <taxon>Cellvibrionales</taxon>
        <taxon>Spongiibacteraceae</taxon>
        <taxon>Spongiibacter</taxon>
    </lineage>
</organism>
<comment type="subcellular location">
    <subcellularLocation>
        <location evidence="6">Cell membrane</location>
        <topology evidence="6">Multi-pass membrane protein</topology>
    </subcellularLocation>
    <subcellularLocation>
        <location evidence="1">Membrane</location>
    </subcellularLocation>
</comment>
<dbReference type="InterPro" id="IPR045214">
    <property type="entry name" value="Surf1/Surf4"/>
</dbReference>
<dbReference type="RefSeq" id="WP_168450858.1">
    <property type="nucleotide sequence ID" value="NZ_JAAWWK010000004.1"/>
</dbReference>
<evidence type="ECO:0000256" key="4">
    <source>
        <dbReference type="ARBA" id="ARBA00022989"/>
    </source>
</evidence>
<evidence type="ECO:0000313" key="7">
    <source>
        <dbReference type="EMBL" id="NKI18343.1"/>
    </source>
</evidence>
<comment type="caution">
    <text evidence="7">The sequence shown here is derived from an EMBL/GenBank/DDBJ whole genome shotgun (WGS) entry which is preliminary data.</text>
</comment>
<dbReference type="PANTHER" id="PTHR23427:SF2">
    <property type="entry name" value="SURFEIT LOCUS PROTEIN 1"/>
    <property type="match status" value="1"/>
</dbReference>
<comment type="similarity">
    <text evidence="2 6">Belongs to the SURF1 family.</text>
</comment>
<dbReference type="Proteomes" id="UP000765845">
    <property type="component" value="Unassembled WGS sequence"/>
</dbReference>